<gene>
    <name evidence="1" type="ORF">MJO28_014419</name>
</gene>
<sequence length="931" mass="102595">MALKTETEHIIHKKASIKTFITRIRKSTAKHHSNNEPPPLPTSSAADGPPSPANSNNIDLLHHLITKTNSTPTLLSPPPTPTSSSTQQQKPQSETNLRKIRTSLLRSKKPSTPTLHEADSLNVCTLSTIDSTAKLADQTTAATTTTGTDLPCTANSLSGNKPNLPSSGPAKWLRRVSSAPNTKAWNKGNSANITDSTSINDSPPPPVPPLPFHSNHATGFGQNADGSLIPPSTHHHPLKSSINNGSSSRKSSRTISINNHSPINTRHAFPSSSTPQIGSSKSAFTFKNQYSPTTTILESQQRSYSSNSIKVSKSEVGPQSFEKIRLLGKGDVGRVYLVREKKTINNKVNEFGVNNLSPTNNNDTQRNANNPDRLYAMKVLNKKEMISRNKIKRALAEQGILAASNHPFIVTLYHSFQSEDYLYFCMEYCMGGEFFRTLQSRPDKRLPEFDARFYAAEVISALEYLHLHGYIYRDLKPENILLHQSGHIMLSDFDLSKQSEVGGAPAGVKTITPDGVPLIDTRSCIANFRTNSFVGTEEYIAPEVIQGNGHSSAVDWWTVGILIYEMIYGYTPFKGPDRHSTFANVLKREIFFSDQPQVSNLGKSIIRKLLIKDELNRLGSITGASEVKYHKWFATISWGLLRNCKPPIIPPTSNALDASNFRKIRESHSFDLESQALKPIVPPTPTTTTSTSTRSRSSRTPPSCSLSTTTSTRSLNARYTNNKTSIVKGVNLKPKSMSIQVKKSKLIPVVKPPLSSPTLIPIPNIDSLPPSSFGLGNSLNIKKKKSVLNTLVSNQPSLDSGHQQQEEEGEDHEESLVENHLHQDSGHQDSGHQESEETTSHPKLSDSDDDDDDGSNYPSEDTTNLGEEGETDTGDDHHHPHQSGDDEHEEEEEEELVNQNENVELVHTPNFENPDDPFFAFSSLSLHHDLN</sequence>
<reference evidence="2" key="1">
    <citation type="journal article" date="2018" name="BMC Genomics">
        <title>Genomic insights into host adaptation between the wheat stripe rust pathogen (Puccinia striiformis f. sp. tritici) and the barley stripe rust pathogen (Puccinia striiformis f. sp. hordei).</title>
        <authorList>
            <person name="Xia C."/>
            <person name="Wang M."/>
            <person name="Yin C."/>
            <person name="Cornejo O.E."/>
            <person name="Hulbert S.H."/>
            <person name="Chen X."/>
        </authorList>
    </citation>
    <scope>NUCLEOTIDE SEQUENCE [LARGE SCALE GENOMIC DNA]</scope>
    <source>
        <strain evidence="2">93-210</strain>
    </source>
</reference>
<keyword evidence="2" id="KW-1185">Reference proteome</keyword>
<organism evidence="1 2">
    <name type="scientific">Puccinia striiformis f. sp. tritici</name>
    <dbReference type="NCBI Taxonomy" id="168172"/>
    <lineage>
        <taxon>Eukaryota</taxon>
        <taxon>Fungi</taxon>
        <taxon>Dikarya</taxon>
        <taxon>Basidiomycota</taxon>
        <taxon>Pucciniomycotina</taxon>
        <taxon>Pucciniomycetes</taxon>
        <taxon>Pucciniales</taxon>
        <taxon>Pucciniaceae</taxon>
        <taxon>Puccinia</taxon>
    </lineage>
</organism>
<name>A0ACC0DTG0_9BASI</name>
<evidence type="ECO:0000313" key="2">
    <source>
        <dbReference type="Proteomes" id="UP001060170"/>
    </source>
</evidence>
<dbReference type="Proteomes" id="UP001060170">
    <property type="component" value="Chromosome 15"/>
</dbReference>
<accession>A0ACC0DTG0</accession>
<dbReference type="EMBL" id="CM045879">
    <property type="protein sequence ID" value="KAI7938840.1"/>
    <property type="molecule type" value="Genomic_DNA"/>
</dbReference>
<proteinExistence type="predicted"/>
<protein>
    <submittedName>
        <fullName evidence="1">Uncharacterized protein</fullName>
    </submittedName>
</protein>
<evidence type="ECO:0000313" key="1">
    <source>
        <dbReference type="EMBL" id="KAI7938840.1"/>
    </source>
</evidence>
<reference evidence="2" key="2">
    <citation type="journal article" date="2018" name="Mol. Plant Microbe Interact.">
        <title>Genome sequence resources for the wheat stripe rust pathogen (Puccinia striiformis f. sp. tritici) and the barley stripe rust pathogen (Puccinia striiformis f. sp. hordei).</title>
        <authorList>
            <person name="Xia C."/>
            <person name="Wang M."/>
            <person name="Yin C."/>
            <person name="Cornejo O.E."/>
            <person name="Hulbert S.H."/>
            <person name="Chen X."/>
        </authorList>
    </citation>
    <scope>NUCLEOTIDE SEQUENCE [LARGE SCALE GENOMIC DNA]</scope>
    <source>
        <strain evidence="2">93-210</strain>
    </source>
</reference>
<reference evidence="1 2" key="3">
    <citation type="journal article" date="2022" name="Microbiol. Spectr.">
        <title>Folding features and dynamics of 3D genome architecture in plant fungal pathogens.</title>
        <authorList>
            <person name="Xia C."/>
        </authorList>
    </citation>
    <scope>NUCLEOTIDE SEQUENCE [LARGE SCALE GENOMIC DNA]</scope>
    <source>
        <strain evidence="1 2">93-210</strain>
    </source>
</reference>
<comment type="caution">
    <text evidence="1">The sequence shown here is derived from an EMBL/GenBank/DDBJ whole genome shotgun (WGS) entry which is preliminary data.</text>
</comment>